<dbReference type="KEGG" id="cbaa:SRAA_2291"/>
<proteinExistence type="predicted"/>
<keyword evidence="2" id="KW-1185">Reference proteome</keyword>
<dbReference type="STRING" id="1458425.SRAA_2291"/>
<evidence type="ECO:0000313" key="2">
    <source>
        <dbReference type="Proteomes" id="UP000067461"/>
    </source>
</evidence>
<protein>
    <submittedName>
        <fullName evidence="1">ABC-type Fe3+-siderophore transport system, permease component</fullName>
    </submittedName>
</protein>
<reference evidence="1 2" key="1">
    <citation type="journal article" date="2014" name="Nat. Commun.">
        <title>Physiological and genomic features of highly alkaliphilic hydrogen-utilizing Betaproteobacteria from a continental serpentinizing site.</title>
        <authorList>
            <person name="Suzuki S."/>
            <person name="Kuenen J.G."/>
            <person name="Schipper K."/>
            <person name="van der Velde S."/>
            <person name="Ishii S."/>
            <person name="Wu A."/>
            <person name="Sorokin D.Y."/>
            <person name="Tenney A."/>
            <person name="Meng X.Y."/>
            <person name="Morrill P.L."/>
            <person name="Kamagata Y."/>
            <person name="Muyzer G."/>
            <person name="Nealson K.H."/>
        </authorList>
    </citation>
    <scope>NUCLEOTIDE SEQUENCE [LARGE SCALE GENOMIC DNA]</scope>
    <source>
        <strain evidence="1 2">A1</strain>
    </source>
</reference>
<dbReference type="Proteomes" id="UP000067461">
    <property type="component" value="Chromosome"/>
</dbReference>
<name>A0A060NL96_9BURK</name>
<dbReference type="EMBL" id="AP014568">
    <property type="protein sequence ID" value="BAO82145.1"/>
    <property type="molecule type" value="Genomic_DNA"/>
</dbReference>
<dbReference type="HOGENOM" id="CLU_2034079_0_0_4"/>
<gene>
    <name evidence="1" type="ORF">SRAA_2291</name>
</gene>
<sequence>MNKRGGVQAPDLPGRRQWLAAQSHAAAQGLAQVQPVAGGRVAPAASRQRAKLRSDLARQALQRAQLLRQPHLAVAPVQGFQLGLAAAGAAHATWCAGIAVARARMWRVGGGGLGRGFGGGG</sequence>
<organism evidence="1 2">
    <name type="scientific">Serpentinimonas raichei</name>
    <dbReference type="NCBI Taxonomy" id="1458425"/>
    <lineage>
        <taxon>Bacteria</taxon>
        <taxon>Pseudomonadati</taxon>
        <taxon>Pseudomonadota</taxon>
        <taxon>Betaproteobacteria</taxon>
        <taxon>Burkholderiales</taxon>
        <taxon>Comamonadaceae</taxon>
        <taxon>Serpentinimonas</taxon>
    </lineage>
</organism>
<accession>A0A060NL96</accession>
<dbReference type="AlphaFoldDB" id="A0A060NL96"/>
<evidence type="ECO:0000313" key="1">
    <source>
        <dbReference type="EMBL" id="BAO82145.1"/>
    </source>
</evidence>